<feature type="compositionally biased region" description="Polar residues" evidence="11">
    <location>
        <begin position="1060"/>
        <end position="1073"/>
    </location>
</feature>
<dbReference type="PANTHER" id="PTHR12953">
    <property type="entry name" value="MEMBRANE PROTEIN CH1 RELATED"/>
    <property type="match status" value="1"/>
</dbReference>
<feature type="region of interest" description="Disordered" evidence="11">
    <location>
        <begin position="256"/>
        <end position="292"/>
    </location>
</feature>
<dbReference type="Proteomes" id="UP001165120">
    <property type="component" value="Unassembled WGS sequence"/>
</dbReference>
<feature type="region of interest" description="Disordered" evidence="11">
    <location>
        <begin position="1167"/>
        <end position="1250"/>
    </location>
</feature>
<evidence type="ECO:0000259" key="13">
    <source>
        <dbReference type="PROSITE" id="PS51469"/>
    </source>
</evidence>
<feature type="region of interest" description="Disordered" evidence="11">
    <location>
        <begin position="90"/>
        <end position="152"/>
    </location>
</feature>
<evidence type="ECO:0000256" key="2">
    <source>
        <dbReference type="ARBA" id="ARBA00022692"/>
    </source>
</evidence>
<keyword evidence="2" id="KW-0812">Transmembrane</keyword>
<evidence type="ECO:0000313" key="15">
    <source>
        <dbReference type="Proteomes" id="UP001165120"/>
    </source>
</evidence>
<comment type="subcellular location">
    <subcellularLocation>
        <location evidence="1">Endoplasmic reticulum membrane</location>
        <topology evidence="1">Single-pass type I membrane protein</topology>
    </subcellularLocation>
</comment>
<feature type="compositionally biased region" description="Polar residues" evidence="11">
    <location>
        <begin position="819"/>
        <end position="845"/>
    </location>
</feature>
<feature type="signal peptide" evidence="12">
    <location>
        <begin position="1"/>
        <end position="21"/>
    </location>
</feature>
<dbReference type="FunFam" id="2.60.120.260:FF:000099">
    <property type="entry name" value="Uncharacterized protein, isoform C"/>
    <property type="match status" value="1"/>
</dbReference>
<feature type="compositionally biased region" description="Basic and acidic residues" evidence="11">
    <location>
        <begin position="279"/>
        <end position="292"/>
    </location>
</feature>
<feature type="compositionally biased region" description="Basic and acidic residues" evidence="11">
    <location>
        <begin position="710"/>
        <end position="732"/>
    </location>
</feature>
<evidence type="ECO:0000256" key="12">
    <source>
        <dbReference type="SAM" id="SignalP"/>
    </source>
</evidence>
<evidence type="ECO:0000256" key="10">
    <source>
        <dbReference type="ARBA" id="ARBA00075366"/>
    </source>
</evidence>
<comment type="similarity">
    <text evidence="8">Belongs to the SLP1 family.</text>
</comment>
<evidence type="ECO:0000256" key="5">
    <source>
        <dbReference type="ARBA" id="ARBA00022989"/>
    </source>
</evidence>
<dbReference type="GO" id="GO:0034975">
    <property type="term" value="P:protein folding in endoplasmic reticulum"/>
    <property type="evidence" value="ECO:0007669"/>
    <property type="project" value="TreeGrafter"/>
</dbReference>
<feature type="region of interest" description="Disordered" evidence="11">
    <location>
        <begin position="1096"/>
        <end position="1123"/>
    </location>
</feature>
<feature type="compositionally biased region" description="Low complexity" evidence="11">
    <location>
        <begin position="256"/>
        <end position="268"/>
    </location>
</feature>
<evidence type="ECO:0000256" key="4">
    <source>
        <dbReference type="ARBA" id="ARBA00022824"/>
    </source>
</evidence>
<evidence type="ECO:0000256" key="3">
    <source>
        <dbReference type="ARBA" id="ARBA00022729"/>
    </source>
</evidence>
<feature type="region of interest" description="Disordered" evidence="11">
    <location>
        <begin position="64"/>
        <end position="83"/>
    </location>
</feature>
<feature type="compositionally biased region" description="Basic and acidic residues" evidence="11">
    <location>
        <begin position="677"/>
        <end position="702"/>
    </location>
</feature>
<reference evidence="14" key="1">
    <citation type="submission" date="2023-04" db="EMBL/GenBank/DDBJ databases">
        <title>Candida boidinii NBRC 10035.</title>
        <authorList>
            <person name="Ichikawa N."/>
            <person name="Sato H."/>
            <person name="Tonouchi N."/>
        </authorList>
    </citation>
    <scope>NUCLEOTIDE SEQUENCE</scope>
    <source>
        <strain evidence="14">NBRC 10035</strain>
    </source>
</reference>
<feature type="region of interest" description="Disordered" evidence="11">
    <location>
        <begin position="658"/>
        <end position="732"/>
    </location>
</feature>
<evidence type="ECO:0000256" key="11">
    <source>
        <dbReference type="SAM" id="MobiDB-lite"/>
    </source>
</evidence>
<evidence type="ECO:0000256" key="6">
    <source>
        <dbReference type="ARBA" id="ARBA00023136"/>
    </source>
</evidence>
<keyword evidence="4" id="KW-0256">Endoplasmic reticulum</keyword>
<protein>
    <recommendedName>
        <fullName evidence="10">SUN-like protein 1</fullName>
    </recommendedName>
</protein>
<feature type="compositionally biased region" description="Low complexity" evidence="11">
    <location>
        <begin position="802"/>
        <end position="818"/>
    </location>
</feature>
<dbReference type="Pfam" id="PF07738">
    <property type="entry name" value="Sad1_UNC"/>
    <property type="match status" value="1"/>
</dbReference>
<feature type="compositionally biased region" description="Polar residues" evidence="11">
    <location>
        <begin position="1010"/>
        <end position="1022"/>
    </location>
</feature>
<feature type="region of interest" description="Disordered" evidence="11">
    <location>
        <begin position="790"/>
        <end position="845"/>
    </location>
</feature>
<keyword evidence="15" id="KW-1185">Reference proteome</keyword>
<dbReference type="GO" id="GO:0005789">
    <property type="term" value="C:endoplasmic reticulum membrane"/>
    <property type="evidence" value="ECO:0007669"/>
    <property type="project" value="UniProtKB-SubCell"/>
</dbReference>
<feature type="compositionally biased region" description="Basic and acidic residues" evidence="11">
    <location>
        <begin position="1178"/>
        <end position="1197"/>
    </location>
</feature>
<accession>A0A9W6WFD8</accession>
<feature type="domain" description="SUN" evidence="13">
    <location>
        <begin position="388"/>
        <end position="557"/>
    </location>
</feature>
<feature type="compositionally biased region" description="Low complexity" evidence="11">
    <location>
        <begin position="97"/>
        <end position="117"/>
    </location>
</feature>
<organism evidence="14 15">
    <name type="scientific">Candida boidinii</name>
    <name type="common">Yeast</name>
    <dbReference type="NCBI Taxonomy" id="5477"/>
    <lineage>
        <taxon>Eukaryota</taxon>
        <taxon>Fungi</taxon>
        <taxon>Dikarya</taxon>
        <taxon>Ascomycota</taxon>
        <taxon>Saccharomycotina</taxon>
        <taxon>Pichiomycetes</taxon>
        <taxon>Pichiales</taxon>
        <taxon>Pichiaceae</taxon>
        <taxon>Ogataea</taxon>
        <taxon>Ogataea/Candida clade</taxon>
    </lineage>
</organism>
<keyword evidence="5" id="KW-1133">Transmembrane helix</keyword>
<name>A0A9W6WFD8_CANBO</name>
<keyword evidence="3 12" id="KW-0732">Signal</keyword>
<gene>
    <name evidence="14" type="ORF">Cboi02_000172300</name>
</gene>
<feature type="region of interest" description="Disordered" evidence="11">
    <location>
        <begin position="1000"/>
        <end position="1022"/>
    </location>
</feature>
<dbReference type="AlphaFoldDB" id="A0A9W6WFD8"/>
<evidence type="ECO:0000256" key="8">
    <source>
        <dbReference type="ARBA" id="ARBA00061226"/>
    </source>
</evidence>
<feature type="region of interest" description="Disordered" evidence="11">
    <location>
        <begin position="1060"/>
        <end position="1081"/>
    </location>
</feature>
<dbReference type="PANTHER" id="PTHR12953:SF0">
    <property type="entry name" value="SUN DOMAIN-CONTAINING OSSIFICATION FACTOR"/>
    <property type="match status" value="1"/>
</dbReference>
<comment type="caution">
    <text evidence="14">The sequence shown here is derived from an EMBL/GenBank/DDBJ whole genome shotgun (WGS) entry which is preliminary data.</text>
</comment>
<dbReference type="InterPro" id="IPR012919">
    <property type="entry name" value="SUN_dom"/>
</dbReference>
<sequence>MKATIFLVLIAFLRRSALIVASEIHEQSVSNDSSLPSSLSSPCSSVLFSSSTFSTSAISLSTTVSTESSIPKTHTTNSTSESILANSHNNSKLISQNPDSSPHPSLPSQLQQEQNQDYHTISSTNKILDFSRTDTENSDSQNQESERENVSTHINASVYTAIQSKDEPAILENSFSSNISSLESSSDPDSQASSALQNLISSSSVSIIPSADSVSKSSHSIEALDIEIASREDISSQKFSTVSSSTFFSEIKSSILSSNPPNYSSSSSFGQPNTGIEPTTKKTELSETKNTERHMGDIQQETARIESPESLIRHPNIKDRKGVGELDADSDPENDKAYFMSFEEWKKVKVDQNEIHNIKQKSSRSIDKNIDESQNFPQELSDHLNGPIGDDMELDISMFGVAPKDLEGKIYKDRFNYASFDCAATIIKTNSKAKKASAILNENKDSYLLNECSVPNKFVIIELCEDILVDEVAIANYEFFSSGFKKLRFSVSGKFPIPANGWKVLGEFNAKNSRDLQKFSIKNPFIWARYFRVEILSHYGTEYFCPISTIQVHGKTMMEKFKMEEEEQIGDLIDIESADSKNIIEGGLVEGEDQHILQGHTEDIDKSNEVTGNIGILDTNNGVDKNVNHIKTNRKTGDAISVGYPTSKSQVEILNQIASSRPESSNKFTPNSTELAKGTDPDHTDGSFDTIKNSDDAQKVKIDPSNLGKIARDNSKIESKNNETSEKESEAGKKKYQLELLDVKELNDACSVNITFMEISQFFKYRVNDLCIPDKEYYESENFTNAETTDKASTGNIVGGMNNSSQSNTQETNNNTSTVIGNTKNANSKIKSSRPNNNNYGDEPTTQESIYRNIIKRISMLETNATLSLLYIEEQSKILSKAFESLENRQKTKFDILVSALNSTFHDRIQKLLSINEDMSTEYRLQQIKLNHQTETRLYHLNSELVFQKKMVLFNSILIVCLLVYVIVSRDTYIETEITDGYYGNDYGADKYNDNRSLSGASNVGKHSRANSGDNSDASFVSSDYNPLSERYNGHKGGGLYSYDYNGNGDIESEFVDQHQYTGDIPSNPTSPEDYTYDDSSFTDHESAKAVRFAQRKKYSDNTQNSLDNREAVPTLGNLEGLSNSPVKTKVLRVSLGHKLFSPVSSLSQTKYYSRFFSPSKDSKKKIFNHGAPNENSVKVDIHQNDDRVTENHRSNSTEEIACDPPDRINSESDDSYQFQKSISSNSKDKSKLKGSNSETETDLKPHNLGNSHLTAEALAEKIGLTFGLRIILLRQVWSD</sequence>
<evidence type="ECO:0000313" key="14">
    <source>
        <dbReference type="EMBL" id="GME68551.1"/>
    </source>
</evidence>
<feature type="compositionally biased region" description="Polar residues" evidence="11">
    <location>
        <begin position="658"/>
        <end position="674"/>
    </location>
</feature>
<dbReference type="PROSITE" id="PS51469">
    <property type="entry name" value="SUN"/>
    <property type="match status" value="1"/>
</dbReference>
<proteinExistence type="inferred from homology"/>
<evidence type="ECO:0000256" key="9">
    <source>
        <dbReference type="ARBA" id="ARBA00064635"/>
    </source>
</evidence>
<dbReference type="InterPro" id="IPR045120">
    <property type="entry name" value="Suco/Slp1-like"/>
</dbReference>
<dbReference type="EMBL" id="BSXN01000437">
    <property type="protein sequence ID" value="GME68551.1"/>
    <property type="molecule type" value="Genomic_DNA"/>
</dbReference>
<keyword evidence="6" id="KW-0472">Membrane</keyword>
<comment type="subunit">
    <text evidence="9">Interacts with EMP65.</text>
</comment>
<evidence type="ECO:0000256" key="7">
    <source>
        <dbReference type="ARBA" id="ARBA00023180"/>
    </source>
</evidence>
<feature type="chain" id="PRO_5040766818" description="SUN-like protein 1" evidence="12">
    <location>
        <begin position="22"/>
        <end position="1280"/>
    </location>
</feature>
<keyword evidence="7" id="KW-0325">Glycoprotein</keyword>
<evidence type="ECO:0000256" key="1">
    <source>
        <dbReference type="ARBA" id="ARBA00004115"/>
    </source>
</evidence>